<evidence type="ECO:0000256" key="2">
    <source>
        <dbReference type="ARBA" id="ARBA00005441"/>
    </source>
</evidence>
<dbReference type="GO" id="GO:0005789">
    <property type="term" value="C:endoplasmic reticulum membrane"/>
    <property type="evidence" value="ECO:0007669"/>
    <property type="project" value="TreeGrafter"/>
</dbReference>
<dbReference type="eggNOG" id="KOG3058">
    <property type="taxonomic scope" value="Eukaryota"/>
</dbReference>
<dbReference type="HOGENOM" id="CLU_027104_2_0_1"/>
<evidence type="ECO:0000256" key="10">
    <source>
        <dbReference type="SAM" id="MobiDB-lite"/>
    </source>
</evidence>
<reference evidence="13" key="2">
    <citation type="submission" date="2025-08" db="UniProtKB">
        <authorList>
            <consortium name="Ensembl"/>
        </authorList>
    </citation>
    <scope>IDENTIFICATION</scope>
</reference>
<comment type="subcellular location">
    <subcellularLocation>
        <location evidence="1">Membrane</location>
        <topology evidence="1">Multi-pass membrane protein</topology>
    </subcellularLocation>
</comment>
<dbReference type="AlphaFoldDB" id="M3XKC2"/>
<dbReference type="InterPro" id="IPR025749">
    <property type="entry name" value="Sphingomyelin_synth-like_dom"/>
</dbReference>
<reference evidence="13" key="3">
    <citation type="submission" date="2025-09" db="UniProtKB">
        <authorList>
            <consortium name="Ensembl"/>
        </authorList>
    </citation>
    <scope>IDENTIFICATION</scope>
</reference>
<evidence type="ECO:0000256" key="1">
    <source>
        <dbReference type="ARBA" id="ARBA00004141"/>
    </source>
</evidence>
<feature type="compositionally biased region" description="Polar residues" evidence="10">
    <location>
        <begin position="22"/>
        <end position="46"/>
    </location>
</feature>
<feature type="transmembrane region" description="Helical" evidence="11">
    <location>
        <begin position="216"/>
        <end position="239"/>
    </location>
</feature>
<feature type="transmembrane region" description="Helical" evidence="11">
    <location>
        <begin position="158"/>
        <end position="176"/>
    </location>
</feature>
<organism evidence="13 14">
    <name type="scientific">Latimeria chalumnae</name>
    <name type="common">Coelacanth</name>
    <dbReference type="NCBI Taxonomy" id="7897"/>
    <lineage>
        <taxon>Eukaryota</taxon>
        <taxon>Metazoa</taxon>
        <taxon>Chordata</taxon>
        <taxon>Craniata</taxon>
        <taxon>Vertebrata</taxon>
        <taxon>Euteleostomi</taxon>
        <taxon>Coelacanthiformes</taxon>
        <taxon>Coelacanthidae</taxon>
        <taxon>Latimeria</taxon>
    </lineage>
</organism>
<dbReference type="STRING" id="7897.ENSLACP00000023178"/>
<evidence type="ECO:0000256" key="7">
    <source>
        <dbReference type="ARBA" id="ARBA00023098"/>
    </source>
</evidence>
<dbReference type="OMA" id="IRISEAC"/>
<keyword evidence="6 11" id="KW-1133">Transmembrane helix</keyword>
<dbReference type="GO" id="GO:0006686">
    <property type="term" value="P:sphingomyelin biosynthetic process"/>
    <property type="evidence" value="ECO:0007669"/>
    <property type="project" value="TreeGrafter"/>
</dbReference>
<evidence type="ECO:0000313" key="13">
    <source>
        <dbReference type="Ensembl" id="ENSLACP00000023178.1"/>
    </source>
</evidence>
<dbReference type="PANTHER" id="PTHR21290:SF24">
    <property type="entry name" value="PHOSPHATIDYLCHOLINE:CERAMIDE CHOLINEPHOSPHOTRANSFERASE 2"/>
    <property type="match status" value="1"/>
</dbReference>
<dbReference type="InParanoid" id="M3XKC2"/>
<dbReference type="GO" id="GO:0033188">
    <property type="term" value="F:sphingomyelin synthase activity"/>
    <property type="evidence" value="ECO:0007669"/>
    <property type="project" value="TreeGrafter"/>
</dbReference>
<keyword evidence="7" id="KW-0443">Lipid metabolism</keyword>
<keyword evidence="8 11" id="KW-0472">Membrane</keyword>
<evidence type="ECO:0000256" key="5">
    <source>
        <dbReference type="ARBA" id="ARBA00022919"/>
    </source>
</evidence>
<dbReference type="Proteomes" id="UP000008672">
    <property type="component" value="Unassembled WGS sequence"/>
</dbReference>
<evidence type="ECO:0000256" key="11">
    <source>
        <dbReference type="SAM" id="Phobius"/>
    </source>
</evidence>
<dbReference type="GO" id="GO:0047493">
    <property type="term" value="F:ceramide cholinephosphotransferase activity"/>
    <property type="evidence" value="ECO:0007669"/>
    <property type="project" value="TreeGrafter"/>
</dbReference>
<evidence type="ECO:0000259" key="12">
    <source>
        <dbReference type="Pfam" id="PF14360"/>
    </source>
</evidence>
<name>M3XKC2_LATCH</name>
<feature type="transmembrane region" description="Helical" evidence="11">
    <location>
        <begin position="79"/>
        <end position="99"/>
    </location>
</feature>
<comment type="catalytic activity">
    <reaction evidence="9">
        <text>an N-acylsphing-4-enine + a 1,2-diacyl-sn-glycero-3-phosphoethanolamine = an N-acylsphing-4-enine 1-phosphoethanolamine + a 1,2-diacyl-sn-glycerol</text>
        <dbReference type="Rhea" id="RHEA:36079"/>
        <dbReference type="ChEBI" id="CHEBI:17815"/>
        <dbReference type="ChEBI" id="CHEBI:52639"/>
        <dbReference type="ChEBI" id="CHEBI:64612"/>
        <dbReference type="ChEBI" id="CHEBI:73203"/>
    </reaction>
    <physiologicalReaction direction="left-to-right" evidence="9">
        <dbReference type="Rhea" id="RHEA:36080"/>
    </physiologicalReaction>
</comment>
<dbReference type="GO" id="GO:0000139">
    <property type="term" value="C:Golgi membrane"/>
    <property type="evidence" value="ECO:0007669"/>
    <property type="project" value="TreeGrafter"/>
</dbReference>
<dbReference type="Ensembl" id="ENSLACT00000025956.1">
    <property type="protein sequence ID" value="ENSLACP00000023178.1"/>
    <property type="gene ID" value="ENSLACG00000022657.1"/>
</dbReference>
<dbReference type="PANTHER" id="PTHR21290">
    <property type="entry name" value="SPHINGOMYELIN SYNTHETASE"/>
    <property type="match status" value="1"/>
</dbReference>
<comment type="similarity">
    <text evidence="2">Belongs to the sphingomyelin synthase family.</text>
</comment>
<dbReference type="InterPro" id="IPR045221">
    <property type="entry name" value="Sphingomyelin_synth-like"/>
</dbReference>
<keyword evidence="14" id="KW-1185">Reference proteome</keyword>
<proteinExistence type="inferred from homology"/>
<feature type="domain" description="Sphingomyelin synthase-like" evidence="12">
    <location>
        <begin position="219"/>
        <end position="247"/>
    </location>
</feature>
<evidence type="ECO:0000256" key="6">
    <source>
        <dbReference type="ARBA" id="ARBA00022989"/>
    </source>
</evidence>
<evidence type="ECO:0000256" key="4">
    <source>
        <dbReference type="ARBA" id="ARBA00022692"/>
    </source>
</evidence>
<gene>
    <name evidence="13" type="primary">SGMS2A</name>
</gene>
<protein>
    <submittedName>
        <fullName evidence="13">Sphingomyelin synthase 2a</fullName>
    </submittedName>
</protein>
<accession>M3XKC2</accession>
<evidence type="ECO:0000313" key="14">
    <source>
        <dbReference type="Proteomes" id="UP000008672"/>
    </source>
</evidence>
<evidence type="ECO:0000256" key="8">
    <source>
        <dbReference type="ARBA" id="ARBA00023136"/>
    </source>
</evidence>
<sequence>MDSIETLTLDKQMEGQHCGTPNGYTMSNLSSPSEDGNSYSISNGLETGSRKGSKKHQEYVQIPVPDPSNKFPMEWWKTAVAFVYALFNLILTTIMITVVHERVPSKELNPPLPDKFFDYISRVEWAFTVCEVCGMILVGLWFCQWLLLRYRAIIARRFFFIMGTLYLYRCITMYITTLPVPGLHFQCAPKLYGDAYAKLLRIFKLISGGGLSITGAHIMCGDFLFSGHTVMLTLTYLFIKECKSGVMIAVLEPHCRLWNDLVNS</sequence>
<dbReference type="GO" id="GO:0005886">
    <property type="term" value="C:plasma membrane"/>
    <property type="evidence" value="ECO:0007669"/>
    <property type="project" value="TreeGrafter"/>
</dbReference>
<keyword evidence="4 11" id="KW-0812">Transmembrane</keyword>
<evidence type="ECO:0000256" key="9">
    <source>
        <dbReference type="ARBA" id="ARBA00049904"/>
    </source>
</evidence>
<dbReference type="EMBL" id="AFYH01240627">
    <property type="status" value="NOT_ANNOTATED_CDS"/>
    <property type="molecule type" value="Genomic_DNA"/>
</dbReference>
<keyword evidence="3" id="KW-0808">Transferase</keyword>
<reference evidence="14" key="1">
    <citation type="submission" date="2011-08" db="EMBL/GenBank/DDBJ databases">
        <title>The draft genome of Latimeria chalumnae.</title>
        <authorList>
            <person name="Di Palma F."/>
            <person name="Alfoldi J."/>
            <person name="Johnson J."/>
            <person name="Berlin A."/>
            <person name="Gnerre S."/>
            <person name="Jaffe D."/>
            <person name="MacCallum I."/>
            <person name="Young S."/>
            <person name="Walker B.J."/>
            <person name="Lander E."/>
            <person name="Lindblad-Toh K."/>
        </authorList>
    </citation>
    <scope>NUCLEOTIDE SEQUENCE [LARGE SCALE GENOMIC DNA]</scope>
    <source>
        <strain evidence="14">Wild caught</strain>
    </source>
</reference>
<dbReference type="GO" id="GO:0046513">
    <property type="term" value="P:ceramide biosynthetic process"/>
    <property type="evidence" value="ECO:0007669"/>
    <property type="project" value="TreeGrafter"/>
</dbReference>
<dbReference type="Pfam" id="PF14360">
    <property type="entry name" value="PAP2_C"/>
    <property type="match status" value="1"/>
</dbReference>
<keyword evidence="5" id="KW-0746">Sphingolipid metabolism</keyword>
<evidence type="ECO:0000256" key="3">
    <source>
        <dbReference type="ARBA" id="ARBA00022679"/>
    </source>
</evidence>
<feature type="transmembrane region" description="Helical" evidence="11">
    <location>
        <begin position="125"/>
        <end position="146"/>
    </location>
</feature>
<feature type="region of interest" description="Disordered" evidence="10">
    <location>
        <begin position="1"/>
        <end position="58"/>
    </location>
</feature>
<dbReference type="EMBL" id="AFYH01240628">
    <property type="status" value="NOT_ANNOTATED_CDS"/>
    <property type="molecule type" value="Genomic_DNA"/>
</dbReference>
<dbReference type="GeneTree" id="ENSGT00940000157370"/>